<sequence>MLILLLGALLAWIVVLTFFVIKEYRLLLKVFRWSTTIYLITLGLVAPEIPKAGLTVNGREDLHWDAILAWVAWFGLTVLSIVDWRFLLPAGGVPAWLFSRQETRVLLNYGLVKLGWLDAFYSPMWWMMTRNNAPDLWLNIRPLREGFSTSVVGQAMSTSVGVVRSLIGKSYNTSEGLK</sequence>
<keyword evidence="3" id="KW-1185">Reference proteome</keyword>
<evidence type="ECO:0000313" key="3">
    <source>
        <dbReference type="Proteomes" id="UP000293360"/>
    </source>
</evidence>
<keyword evidence="1" id="KW-1133">Transmembrane helix</keyword>
<name>A0A4Q4TAT4_9PEZI</name>
<accession>A0A4Q4TAT4</accession>
<comment type="caution">
    <text evidence="2">The sequence shown here is derived from an EMBL/GenBank/DDBJ whole genome shotgun (WGS) entry which is preliminary data.</text>
</comment>
<dbReference type="OrthoDB" id="4612056at2759"/>
<keyword evidence="1" id="KW-0812">Transmembrane</keyword>
<feature type="transmembrane region" description="Helical" evidence="1">
    <location>
        <begin position="67"/>
        <end position="86"/>
    </location>
</feature>
<dbReference type="AlphaFoldDB" id="A0A4Q4TAT4"/>
<proteinExistence type="predicted"/>
<organism evidence="2 3">
    <name type="scientific">Monosporascus ibericus</name>
    <dbReference type="NCBI Taxonomy" id="155417"/>
    <lineage>
        <taxon>Eukaryota</taxon>
        <taxon>Fungi</taxon>
        <taxon>Dikarya</taxon>
        <taxon>Ascomycota</taxon>
        <taxon>Pezizomycotina</taxon>
        <taxon>Sordariomycetes</taxon>
        <taxon>Xylariomycetidae</taxon>
        <taxon>Xylariales</taxon>
        <taxon>Xylariales incertae sedis</taxon>
        <taxon>Monosporascus</taxon>
    </lineage>
</organism>
<evidence type="ECO:0000256" key="1">
    <source>
        <dbReference type="SAM" id="Phobius"/>
    </source>
</evidence>
<keyword evidence="1" id="KW-0472">Membrane</keyword>
<feature type="transmembrane region" description="Helical" evidence="1">
    <location>
        <begin position="106"/>
        <end position="126"/>
    </location>
</feature>
<gene>
    <name evidence="2" type="ORF">DL764_005007</name>
</gene>
<reference evidence="2 3" key="1">
    <citation type="submission" date="2018-06" db="EMBL/GenBank/DDBJ databases">
        <title>Complete Genomes of Monosporascus.</title>
        <authorList>
            <person name="Robinson A.J."/>
            <person name="Natvig D.O."/>
        </authorList>
    </citation>
    <scope>NUCLEOTIDE SEQUENCE [LARGE SCALE GENOMIC DNA]</scope>
    <source>
        <strain evidence="2 3">CBS 110550</strain>
    </source>
</reference>
<evidence type="ECO:0000313" key="2">
    <source>
        <dbReference type="EMBL" id="RYP03628.1"/>
    </source>
</evidence>
<protein>
    <submittedName>
        <fullName evidence="2">Uncharacterized protein</fullName>
    </submittedName>
</protein>
<dbReference type="EMBL" id="QJNU01000250">
    <property type="protein sequence ID" value="RYP03628.1"/>
    <property type="molecule type" value="Genomic_DNA"/>
</dbReference>
<dbReference type="Proteomes" id="UP000293360">
    <property type="component" value="Unassembled WGS sequence"/>
</dbReference>